<dbReference type="OrthoDB" id="95118at2759"/>
<comment type="similarity">
    <text evidence="1 2">Belongs to the glycosyl hydrolase 12 (cellulase H) family.</text>
</comment>
<dbReference type="InterPro" id="IPR002594">
    <property type="entry name" value="GH12"/>
</dbReference>
<dbReference type="PANTHER" id="PTHR34002">
    <property type="entry name" value="BLR1656 PROTEIN"/>
    <property type="match status" value="1"/>
</dbReference>
<dbReference type="Gene3D" id="2.60.120.180">
    <property type="match status" value="1"/>
</dbReference>
<dbReference type="GO" id="GO:0008810">
    <property type="term" value="F:cellulase activity"/>
    <property type="evidence" value="ECO:0007669"/>
    <property type="project" value="InterPro"/>
</dbReference>
<dbReference type="EMBL" id="JAGFBS010000011">
    <property type="protein sequence ID" value="KAG6376798.1"/>
    <property type="molecule type" value="Genomic_DNA"/>
</dbReference>
<keyword evidence="2" id="KW-0326">Glycosidase</keyword>
<evidence type="ECO:0000313" key="5">
    <source>
        <dbReference type="Proteomes" id="UP000683000"/>
    </source>
</evidence>
<dbReference type="InterPro" id="IPR013319">
    <property type="entry name" value="GH11/12"/>
</dbReference>
<keyword evidence="2 4" id="KW-0378">Hydrolase</keyword>
<accession>A0A8I2YTP0</accession>
<feature type="signal peptide" evidence="3">
    <location>
        <begin position="1"/>
        <end position="16"/>
    </location>
</feature>
<keyword evidence="3" id="KW-0732">Signal</keyword>
<organism evidence="4 5">
    <name type="scientific">Boletus reticuloceps</name>
    <dbReference type="NCBI Taxonomy" id="495285"/>
    <lineage>
        <taxon>Eukaryota</taxon>
        <taxon>Fungi</taxon>
        <taxon>Dikarya</taxon>
        <taxon>Basidiomycota</taxon>
        <taxon>Agaricomycotina</taxon>
        <taxon>Agaricomycetes</taxon>
        <taxon>Agaricomycetidae</taxon>
        <taxon>Boletales</taxon>
        <taxon>Boletineae</taxon>
        <taxon>Boletaceae</taxon>
        <taxon>Boletoideae</taxon>
        <taxon>Boletus</taxon>
    </lineage>
</organism>
<keyword evidence="2" id="KW-0119">Carbohydrate metabolism</keyword>
<dbReference type="PANTHER" id="PTHR34002:SF9">
    <property type="entry name" value="XYLOGLUCAN-SPECIFIC ENDO-BETA-1,4-GLUCANASE A"/>
    <property type="match status" value="1"/>
</dbReference>
<dbReference type="Proteomes" id="UP000683000">
    <property type="component" value="Unassembled WGS sequence"/>
</dbReference>
<name>A0A8I2YTP0_9AGAM</name>
<evidence type="ECO:0000256" key="1">
    <source>
        <dbReference type="ARBA" id="ARBA00005519"/>
    </source>
</evidence>
<dbReference type="GO" id="GO:0000272">
    <property type="term" value="P:polysaccharide catabolic process"/>
    <property type="evidence" value="ECO:0007669"/>
    <property type="project" value="UniProtKB-KW"/>
</dbReference>
<gene>
    <name evidence="4" type="ORF">JVT61DRAFT_1823</name>
</gene>
<dbReference type="AlphaFoldDB" id="A0A8I2YTP0"/>
<keyword evidence="2" id="KW-0624">Polysaccharide degradation</keyword>
<evidence type="ECO:0000313" key="4">
    <source>
        <dbReference type="EMBL" id="KAG6376798.1"/>
    </source>
</evidence>
<protein>
    <submittedName>
        <fullName evidence="4">Glycoside hydrolase family 12 protein</fullName>
    </submittedName>
</protein>
<proteinExistence type="inferred from homology"/>
<dbReference type="InterPro" id="IPR013320">
    <property type="entry name" value="ConA-like_dom_sf"/>
</dbReference>
<keyword evidence="5" id="KW-1185">Reference proteome</keyword>
<evidence type="ECO:0000256" key="2">
    <source>
        <dbReference type="RuleBase" id="RU361163"/>
    </source>
</evidence>
<evidence type="ECO:0000256" key="3">
    <source>
        <dbReference type="SAM" id="SignalP"/>
    </source>
</evidence>
<comment type="caution">
    <text evidence="4">The sequence shown here is derived from an EMBL/GenBank/DDBJ whole genome shotgun (WGS) entry which is preliminary data.</text>
</comment>
<reference evidence="4" key="1">
    <citation type="submission" date="2021-03" db="EMBL/GenBank/DDBJ databases">
        <title>Evolutionary innovations through gain and loss of genes in the ectomycorrhizal Boletales.</title>
        <authorList>
            <person name="Wu G."/>
            <person name="Miyauchi S."/>
            <person name="Morin E."/>
            <person name="Yang Z.-L."/>
            <person name="Xu J."/>
            <person name="Martin F.M."/>
        </authorList>
    </citation>
    <scope>NUCLEOTIDE SEQUENCE</scope>
    <source>
        <strain evidence="4">BR01</strain>
    </source>
</reference>
<dbReference type="Pfam" id="PF01670">
    <property type="entry name" value="Glyco_hydro_12"/>
    <property type="match status" value="1"/>
</dbReference>
<sequence>MISWLTLLLLLPLISSFPLRHRANTVCDKFESVPSGSYSLLNNLWGESSATSGRQCSTLKSVNGNTVSWSTEWAWSGGYDVKSFANIQLNEGVNQQLSAITSMPSTWHWSQSANETVMSDVSYDLFTSDSPHGKGSNEIMIWLANYNAGPISYKYNANGKSVPIAIDLSIAGHTWNLHAGWNGYNKVWSFVPTSGPIHSFKGDIYGFFTYLTGNGDLSSSDYLVVAQAGTEATTGSAIFKTSAYALSIY</sequence>
<dbReference type="SUPFAM" id="SSF49899">
    <property type="entry name" value="Concanavalin A-like lectins/glucanases"/>
    <property type="match status" value="1"/>
</dbReference>
<feature type="chain" id="PRO_5034198556" evidence="3">
    <location>
        <begin position="17"/>
        <end position="249"/>
    </location>
</feature>